<evidence type="ECO:0000256" key="2">
    <source>
        <dbReference type="ARBA" id="ARBA00022741"/>
    </source>
</evidence>
<accession>A0ABT4X616</accession>
<keyword evidence="2 4" id="KW-0547">Nucleotide-binding</keyword>
<dbReference type="RefSeq" id="WP_271341537.1">
    <property type="nucleotide sequence ID" value="NZ_JAQKAB010000009.1"/>
</dbReference>
<dbReference type="PANTHER" id="PTHR43585">
    <property type="entry name" value="FUMIPYRROLE BIOSYNTHESIS PROTEIN C"/>
    <property type="match status" value="1"/>
</dbReference>
<keyword evidence="7" id="KW-1185">Reference proteome</keyword>
<keyword evidence="1" id="KW-0436">Ligase</keyword>
<dbReference type="Gene3D" id="3.30.470.20">
    <property type="entry name" value="ATP-grasp fold, B domain"/>
    <property type="match status" value="1"/>
</dbReference>
<dbReference type="SUPFAM" id="SSF56059">
    <property type="entry name" value="Glutathione synthetase ATP-binding domain-like"/>
    <property type="match status" value="1"/>
</dbReference>
<comment type="caution">
    <text evidence="6">The sequence shown here is derived from an EMBL/GenBank/DDBJ whole genome shotgun (WGS) entry which is preliminary data.</text>
</comment>
<protein>
    <submittedName>
        <fullName evidence="6">ATP-grasp domain-containing protein</fullName>
    </submittedName>
</protein>
<evidence type="ECO:0000256" key="4">
    <source>
        <dbReference type="PROSITE-ProRule" id="PRU00409"/>
    </source>
</evidence>
<evidence type="ECO:0000259" key="5">
    <source>
        <dbReference type="PROSITE" id="PS50975"/>
    </source>
</evidence>
<proteinExistence type="predicted"/>
<dbReference type="PROSITE" id="PS50975">
    <property type="entry name" value="ATP_GRASP"/>
    <property type="match status" value="1"/>
</dbReference>
<name>A0ABT4X616_9BACI</name>
<dbReference type="InterPro" id="IPR011761">
    <property type="entry name" value="ATP-grasp"/>
</dbReference>
<dbReference type="Pfam" id="PF18130">
    <property type="entry name" value="ATPgrasp_N"/>
    <property type="match status" value="1"/>
</dbReference>
<evidence type="ECO:0000256" key="3">
    <source>
        <dbReference type="ARBA" id="ARBA00022840"/>
    </source>
</evidence>
<dbReference type="Gene3D" id="3.40.50.20">
    <property type="match status" value="1"/>
</dbReference>
<dbReference type="PANTHER" id="PTHR43585:SF2">
    <property type="entry name" value="ATP-GRASP ENZYME FSQD"/>
    <property type="match status" value="1"/>
</dbReference>
<reference evidence="6 7" key="1">
    <citation type="submission" date="2023-01" db="EMBL/GenBank/DDBJ databases">
        <title>Bacillus changyiensis sp. nov., isolated from a coastal deposit.</title>
        <authorList>
            <person name="Xiao G."/>
            <person name="Lai Q."/>
            <person name="Hu Z."/>
            <person name="Shao Z."/>
        </authorList>
    </citation>
    <scope>NUCLEOTIDE SEQUENCE [LARGE SCALE GENOMIC DNA]</scope>
    <source>
        <strain evidence="6 7">CLL-7-23</strain>
    </source>
</reference>
<feature type="domain" description="ATP-grasp" evidence="5">
    <location>
        <begin position="117"/>
        <end position="319"/>
    </location>
</feature>
<evidence type="ECO:0000313" key="6">
    <source>
        <dbReference type="EMBL" id="MDA7027718.1"/>
    </source>
</evidence>
<dbReference type="EMBL" id="JAQKAB010000009">
    <property type="protein sequence ID" value="MDA7027718.1"/>
    <property type="molecule type" value="Genomic_DNA"/>
</dbReference>
<gene>
    <name evidence="6" type="ORF">PJ311_14115</name>
</gene>
<sequence>MKHETKTILYINLRSHPVERVEPLKQARKLGLRVALLADKKPDIDLSLIDDFILSNTYCQETVLKDVLKYHEKQPISGVLTWSDKDVELVSYITNQLGLPGPRASAAKNARNKYLMRKSWEHVPGLSPKFMKVTSFEELKFAAKKLTFPFIFKPVGASGSKSILKIESMDELKEAYQQMLHSTSPDKDKIYSYFPNEYIAEEYLDGPEVTVDGLVQNGKVYIAGVTDKHITPDYSLEYFAQFPSAKPQEVIHEIEKKTEQAVKALGLNNSAFHLECRVTTNGIRMIECAARPGGGYISSHLIKMATDHSFQAEVIKMAVGETVCFDQLRDYKRFAGMIILLPEREGLITAIQGVIQALETDCITTYIPVKQVGDQVKRPPEDFSSYYGVILGESNDAEKLENALFKAKNTICFTVNKDHV</sequence>
<dbReference type="InterPro" id="IPR041472">
    <property type="entry name" value="BL00235/CARNS1_N"/>
</dbReference>
<organism evidence="6 7">
    <name type="scientific">Bacillus changyiensis</name>
    <dbReference type="NCBI Taxonomy" id="3004103"/>
    <lineage>
        <taxon>Bacteria</taxon>
        <taxon>Bacillati</taxon>
        <taxon>Bacillota</taxon>
        <taxon>Bacilli</taxon>
        <taxon>Bacillales</taxon>
        <taxon>Bacillaceae</taxon>
        <taxon>Bacillus</taxon>
    </lineage>
</organism>
<dbReference type="InterPro" id="IPR052032">
    <property type="entry name" value="ATP-dep_AA_Ligase"/>
</dbReference>
<evidence type="ECO:0000256" key="1">
    <source>
        <dbReference type="ARBA" id="ARBA00022598"/>
    </source>
</evidence>
<keyword evidence="3 4" id="KW-0067">ATP-binding</keyword>
<dbReference type="Pfam" id="PF13535">
    <property type="entry name" value="ATP-grasp_4"/>
    <property type="match status" value="1"/>
</dbReference>
<evidence type="ECO:0000313" key="7">
    <source>
        <dbReference type="Proteomes" id="UP001211894"/>
    </source>
</evidence>
<dbReference type="Proteomes" id="UP001211894">
    <property type="component" value="Unassembled WGS sequence"/>
</dbReference>